<dbReference type="AlphaFoldDB" id="A0A484L312"/>
<organism evidence="2 3">
    <name type="scientific">Cuscuta campestris</name>
    <dbReference type="NCBI Taxonomy" id="132261"/>
    <lineage>
        <taxon>Eukaryota</taxon>
        <taxon>Viridiplantae</taxon>
        <taxon>Streptophyta</taxon>
        <taxon>Embryophyta</taxon>
        <taxon>Tracheophyta</taxon>
        <taxon>Spermatophyta</taxon>
        <taxon>Magnoliopsida</taxon>
        <taxon>eudicotyledons</taxon>
        <taxon>Gunneridae</taxon>
        <taxon>Pentapetalae</taxon>
        <taxon>asterids</taxon>
        <taxon>lamiids</taxon>
        <taxon>Solanales</taxon>
        <taxon>Convolvulaceae</taxon>
        <taxon>Cuscuteae</taxon>
        <taxon>Cuscuta</taxon>
        <taxon>Cuscuta subgen. Grammica</taxon>
        <taxon>Cuscuta sect. Cleistogrammica</taxon>
    </lineage>
</organism>
<evidence type="ECO:0000313" key="3">
    <source>
        <dbReference type="Proteomes" id="UP000595140"/>
    </source>
</evidence>
<evidence type="ECO:0000313" key="2">
    <source>
        <dbReference type="EMBL" id="VFQ70719.1"/>
    </source>
</evidence>
<evidence type="ECO:0000256" key="1">
    <source>
        <dbReference type="SAM" id="SignalP"/>
    </source>
</evidence>
<evidence type="ECO:0008006" key="4">
    <source>
        <dbReference type="Google" id="ProtNLM"/>
    </source>
</evidence>
<proteinExistence type="predicted"/>
<sequence length="79" mass="9208">MYIFRHVYLFLILPHQTSSVFSLSTQSDQKEKREINPNYTGALLWGKIATRHHQFIIFFHQPRTPSVGGVCKNIYKASI</sequence>
<dbReference type="EMBL" id="OOIL02000934">
    <property type="protein sequence ID" value="VFQ70719.1"/>
    <property type="molecule type" value="Genomic_DNA"/>
</dbReference>
<gene>
    <name evidence="2" type="ORF">CCAM_LOCUS12495</name>
</gene>
<feature type="signal peptide" evidence="1">
    <location>
        <begin position="1"/>
        <end position="19"/>
    </location>
</feature>
<reference evidence="2 3" key="1">
    <citation type="submission" date="2018-04" db="EMBL/GenBank/DDBJ databases">
        <authorList>
            <person name="Vogel A."/>
        </authorList>
    </citation>
    <scope>NUCLEOTIDE SEQUENCE [LARGE SCALE GENOMIC DNA]</scope>
</reference>
<accession>A0A484L312</accession>
<feature type="chain" id="PRO_5019724407" description="Secreted protein" evidence="1">
    <location>
        <begin position="20"/>
        <end position="79"/>
    </location>
</feature>
<keyword evidence="1" id="KW-0732">Signal</keyword>
<protein>
    <recommendedName>
        <fullName evidence="4">Secreted protein</fullName>
    </recommendedName>
</protein>
<keyword evidence="3" id="KW-1185">Reference proteome</keyword>
<name>A0A484L312_9ASTE</name>
<dbReference type="Proteomes" id="UP000595140">
    <property type="component" value="Unassembled WGS sequence"/>
</dbReference>